<proteinExistence type="predicted"/>
<sequence length="222" mass="23340">MVFECRMNLSSARVTADPVSTSMLHPTPPTEPSTIGESISGDRMTTTGKVRLVVHTSLTQASLEEAWHSRLMWPSPPHFQHRLTPLLSGPCRCQGGCLFVPARVLSVSSSFICRNTSAKSSSTSLRVVTAAAAASVTLPAVGSKSSKTVLTEATLASTVVSSFTTRSSLTATSTASAKLPISLRRTAVLTASAESPALNCCNRILSAHSLISGHAFAKSLRK</sequence>
<protein>
    <submittedName>
        <fullName evidence="2">Uncharacterized protein</fullName>
    </submittedName>
</protein>
<evidence type="ECO:0000313" key="3">
    <source>
        <dbReference type="Proteomes" id="UP000054653"/>
    </source>
</evidence>
<feature type="region of interest" description="Disordered" evidence="1">
    <location>
        <begin position="17"/>
        <end position="42"/>
    </location>
</feature>
<gene>
    <name evidence="2" type="ORF">T03_14805</name>
</gene>
<feature type="compositionally biased region" description="Polar residues" evidence="1">
    <location>
        <begin position="32"/>
        <end position="42"/>
    </location>
</feature>
<evidence type="ECO:0000313" key="2">
    <source>
        <dbReference type="EMBL" id="KRY46675.1"/>
    </source>
</evidence>
<dbReference type="OrthoDB" id="5919987at2759"/>
<dbReference type="Proteomes" id="UP000054653">
    <property type="component" value="Unassembled WGS sequence"/>
</dbReference>
<comment type="caution">
    <text evidence="2">The sequence shown here is derived from an EMBL/GenBank/DDBJ whole genome shotgun (WGS) entry which is preliminary data.</text>
</comment>
<dbReference type="EMBL" id="JYDI01000277">
    <property type="protein sequence ID" value="KRY46675.1"/>
    <property type="molecule type" value="Genomic_DNA"/>
</dbReference>
<organism evidence="2 3">
    <name type="scientific">Trichinella britovi</name>
    <name type="common">Parasitic roundworm</name>
    <dbReference type="NCBI Taxonomy" id="45882"/>
    <lineage>
        <taxon>Eukaryota</taxon>
        <taxon>Metazoa</taxon>
        <taxon>Ecdysozoa</taxon>
        <taxon>Nematoda</taxon>
        <taxon>Enoplea</taxon>
        <taxon>Dorylaimia</taxon>
        <taxon>Trichinellida</taxon>
        <taxon>Trichinellidae</taxon>
        <taxon>Trichinella</taxon>
    </lineage>
</organism>
<dbReference type="AlphaFoldDB" id="A0A0V1CD63"/>
<keyword evidence="3" id="KW-1185">Reference proteome</keyword>
<evidence type="ECO:0000256" key="1">
    <source>
        <dbReference type="SAM" id="MobiDB-lite"/>
    </source>
</evidence>
<accession>A0A0V1CD63</accession>
<name>A0A0V1CD63_TRIBR</name>
<reference evidence="2 3" key="1">
    <citation type="submission" date="2015-01" db="EMBL/GenBank/DDBJ databases">
        <title>Evolution of Trichinella species and genotypes.</title>
        <authorList>
            <person name="Korhonen P.K."/>
            <person name="Edoardo P."/>
            <person name="Giuseppe L.R."/>
            <person name="Gasser R.B."/>
        </authorList>
    </citation>
    <scope>NUCLEOTIDE SEQUENCE [LARGE SCALE GENOMIC DNA]</scope>
    <source>
        <strain evidence="2">ISS120</strain>
    </source>
</reference>